<dbReference type="EMBL" id="LLXS01000014">
    <property type="protein sequence ID" value="KRG43223.1"/>
    <property type="molecule type" value="Genomic_DNA"/>
</dbReference>
<dbReference type="Proteomes" id="UP000050836">
    <property type="component" value="Unassembled WGS sequence"/>
</dbReference>
<comment type="caution">
    <text evidence="1">The sequence shown here is derived from an EMBL/GenBank/DDBJ whole genome shotgun (WGS) entry which is preliminary data.</text>
</comment>
<dbReference type="PIRSF" id="PIRSF028589">
    <property type="entry name" value="UCP028589"/>
    <property type="match status" value="1"/>
</dbReference>
<gene>
    <name evidence="1" type="ORF">ARC78_07610</name>
</gene>
<name>A0A0R0AQ62_9GAMM</name>
<sequence>MKDHSYLGSGKLLIREYGAAAAFEEVGNCSALTFSPQEEKKNLVDHTNPGGGNRNEVARLTGVEAAYTFHDFAAENFARTLRSSVTAVAAGTVTDEEVVAYKGGFTPLSKVATGITAVKAAGGATTYSPGTDYEFRDGGIFIPAGSTITAPLSGAANIKVTYANAAQKVVEALTQSAKQYEMLFVGLNEAQSGKRVRVHAHKVSGGLLASMGLIGEEYGAGEVTGGLMADTTKGTGLSQYFTVTMEDVA</sequence>
<accession>A0A0R0AQ62</accession>
<evidence type="ECO:0000313" key="1">
    <source>
        <dbReference type="EMBL" id="KRG43223.1"/>
    </source>
</evidence>
<dbReference type="AlphaFoldDB" id="A0A0R0AQ62"/>
<reference evidence="1 2" key="1">
    <citation type="submission" date="2015-10" db="EMBL/GenBank/DDBJ databases">
        <title>Genome sequencing and analysis of members of genus Stenotrophomonas.</title>
        <authorList>
            <person name="Patil P.P."/>
            <person name="Midha S."/>
            <person name="Patil P.B."/>
        </authorList>
    </citation>
    <scope>NUCLEOTIDE SEQUENCE [LARGE SCALE GENOMIC DNA]</scope>
    <source>
        <strain evidence="1 2">JCM 9942</strain>
    </source>
</reference>
<organism evidence="1 2">
    <name type="scientific">Stenotrophomonas pictorum JCM 9942</name>
    <dbReference type="NCBI Taxonomy" id="1236960"/>
    <lineage>
        <taxon>Bacteria</taxon>
        <taxon>Pseudomonadati</taxon>
        <taxon>Pseudomonadota</taxon>
        <taxon>Gammaproteobacteria</taxon>
        <taxon>Lysobacterales</taxon>
        <taxon>Lysobacteraceae</taxon>
        <taxon>Stenotrophomonas</taxon>
    </lineage>
</organism>
<dbReference type="RefSeq" id="WP_054658822.1">
    <property type="nucleotide sequence ID" value="NZ_BAZI01000108.1"/>
</dbReference>
<keyword evidence="2" id="KW-1185">Reference proteome</keyword>
<protein>
    <submittedName>
        <fullName evidence="1">Uncharacterized protein</fullName>
    </submittedName>
</protein>
<dbReference type="InterPro" id="IPR016893">
    <property type="entry name" value="UCP028589"/>
</dbReference>
<proteinExistence type="predicted"/>
<evidence type="ECO:0000313" key="2">
    <source>
        <dbReference type="Proteomes" id="UP000050836"/>
    </source>
</evidence>
<dbReference type="OrthoDB" id="6998958at2"/>